<evidence type="ECO:0000313" key="6">
    <source>
        <dbReference type="Proteomes" id="UP000246077"/>
    </source>
</evidence>
<sequence>MSDLETPSASDPAARGKRTRRAGLPVQARSQERMARALEVAERLVVEIGPERTSIPEIERLSNVPRASIYQYFPDKYAIFSHLSQGHMQGLMAFILGAHPAGRHTDWRAMTRAVIQDTAAYYNANKAASVLLLKGPFGSNDCKAHFDKDASLARWLRARAQETGLANLPENPDAVALAIEMVFACLKYGYSQEGYTSAAICDQAIAAITGYLANWA</sequence>
<feature type="domain" description="HTH tetR-type" evidence="4">
    <location>
        <begin position="31"/>
        <end position="91"/>
    </location>
</feature>
<dbReference type="PROSITE" id="PS50977">
    <property type="entry name" value="HTH_TETR_2"/>
    <property type="match status" value="1"/>
</dbReference>
<proteinExistence type="predicted"/>
<accession>A0A317DUZ9</accession>
<dbReference type="AlphaFoldDB" id="A0A317DUZ9"/>
<keyword evidence="1 2" id="KW-0238">DNA-binding</keyword>
<gene>
    <name evidence="5" type="ORF">DKG75_19880</name>
</gene>
<dbReference type="Proteomes" id="UP000246077">
    <property type="component" value="Unassembled WGS sequence"/>
</dbReference>
<dbReference type="EMBL" id="QGLF01000006">
    <property type="protein sequence ID" value="PWR18232.1"/>
    <property type="molecule type" value="Genomic_DNA"/>
</dbReference>
<evidence type="ECO:0000256" key="2">
    <source>
        <dbReference type="PROSITE-ProRule" id="PRU00335"/>
    </source>
</evidence>
<reference evidence="6" key="1">
    <citation type="submission" date="2018-05" db="EMBL/GenBank/DDBJ databases">
        <title>Zavarzinia sp. HR-AS.</title>
        <authorList>
            <person name="Lee Y."/>
            <person name="Jeon C.O."/>
        </authorList>
    </citation>
    <scope>NUCLEOTIDE SEQUENCE [LARGE SCALE GENOMIC DNA]</scope>
    <source>
        <strain evidence="6">DSM 1231</strain>
    </source>
</reference>
<name>A0A317DUZ9_9PROT</name>
<evidence type="ECO:0000256" key="1">
    <source>
        <dbReference type="ARBA" id="ARBA00023125"/>
    </source>
</evidence>
<keyword evidence="6" id="KW-1185">Reference proteome</keyword>
<protein>
    <submittedName>
        <fullName evidence="5">TetR/AcrR family transcriptional regulator</fullName>
    </submittedName>
</protein>
<comment type="caution">
    <text evidence="5">The sequence shown here is derived from an EMBL/GenBank/DDBJ whole genome shotgun (WGS) entry which is preliminary data.</text>
</comment>
<evidence type="ECO:0000313" key="5">
    <source>
        <dbReference type="EMBL" id="PWR18232.1"/>
    </source>
</evidence>
<dbReference type="OrthoDB" id="9795011at2"/>
<organism evidence="5 6">
    <name type="scientific">Zavarzinia compransoris</name>
    <dbReference type="NCBI Taxonomy" id="1264899"/>
    <lineage>
        <taxon>Bacteria</taxon>
        <taxon>Pseudomonadati</taxon>
        <taxon>Pseudomonadota</taxon>
        <taxon>Alphaproteobacteria</taxon>
        <taxon>Rhodospirillales</taxon>
        <taxon>Zavarziniaceae</taxon>
        <taxon>Zavarzinia</taxon>
    </lineage>
</organism>
<dbReference type="Pfam" id="PF00440">
    <property type="entry name" value="TetR_N"/>
    <property type="match status" value="1"/>
</dbReference>
<feature type="DNA-binding region" description="H-T-H motif" evidence="2">
    <location>
        <begin position="54"/>
        <end position="73"/>
    </location>
</feature>
<evidence type="ECO:0000259" key="4">
    <source>
        <dbReference type="PROSITE" id="PS50977"/>
    </source>
</evidence>
<dbReference type="GO" id="GO:0003677">
    <property type="term" value="F:DNA binding"/>
    <property type="evidence" value="ECO:0007669"/>
    <property type="project" value="UniProtKB-UniRule"/>
</dbReference>
<dbReference type="SUPFAM" id="SSF46689">
    <property type="entry name" value="Homeodomain-like"/>
    <property type="match status" value="1"/>
</dbReference>
<dbReference type="Gene3D" id="1.10.357.10">
    <property type="entry name" value="Tetracycline Repressor, domain 2"/>
    <property type="match status" value="1"/>
</dbReference>
<feature type="region of interest" description="Disordered" evidence="3">
    <location>
        <begin position="1"/>
        <end position="26"/>
    </location>
</feature>
<evidence type="ECO:0000256" key="3">
    <source>
        <dbReference type="SAM" id="MobiDB-lite"/>
    </source>
</evidence>
<dbReference type="InterPro" id="IPR009057">
    <property type="entry name" value="Homeodomain-like_sf"/>
</dbReference>
<dbReference type="InterPro" id="IPR001647">
    <property type="entry name" value="HTH_TetR"/>
</dbReference>